<dbReference type="InterPro" id="IPR005467">
    <property type="entry name" value="His_kinase_dom"/>
</dbReference>
<dbReference type="InterPro" id="IPR000014">
    <property type="entry name" value="PAS"/>
</dbReference>
<dbReference type="SUPFAM" id="SSF55874">
    <property type="entry name" value="ATPase domain of HSP90 chaperone/DNA topoisomerase II/histidine kinase"/>
    <property type="match status" value="1"/>
</dbReference>
<feature type="compositionally biased region" description="Basic and acidic residues" evidence="7">
    <location>
        <begin position="299"/>
        <end position="317"/>
    </location>
</feature>
<dbReference type="CDD" id="cd00082">
    <property type="entry name" value="HisKA"/>
    <property type="match status" value="1"/>
</dbReference>
<dbReference type="InterPro" id="IPR036097">
    <property type="entry name" value="HisK_dim/P_sf"/>
</dbReference>
<protein>
    <recommendedName>
        <fullName evidence="2">histidine kinase</fullName>
        <ecNumber evidence="2">2.7.13.3</ecNumber>
    </recommendedName>
</protein>
<dbReference type="Gene3D" id="3.30.450.20">
    <property type="entry name" value="PAS domain"/>
    <property type="match status" value="2"/>
</dbReference>
<dbReference type="SMART" id="SM00387">
    <property type="entry name" value="HATPase_c"/>
    <property type="match status" value="1"/>
</dbReference>
<comment type="catalytic activity">
    <reaction evidence="1">
        <text>ATP + protein L-histidine = ADP + protein N-phospho-L-histidine.</text>
        <dbReference type="EC" id="2.7.13.3"/>
    </reaction>
</comment>
<evidence type="ECO:0000256" key="4">
    <source>
        <dbReference type="ARBA" id="ARBA00022679"/>
    </source>
</evidence>
<accession>A0A2A4Z8Z0</accession>
<dbReference type="SUPFAM" id="SSF55785">
    <property type="entry name" value="PYP-like sensor domain (PAS domain)"/>
    <property type="match status" value="2"/>
</dbReference>
<dbReference type="InterPro" id="IPR003661">
    <property type="entry name" value="HisK_dim/P_dom"/>
</dbReference>
<dbReference type="PROSITE" id="PS50109">
    <property type="entry name" value="HIS_KIN"/>
    <property type="match status" value="1"/>
</dbReference>
<dbReference type="PANTHER" id="PTHR43711">
    <property type="entry name" value="TWO-COMPONENT HISTIDINE KINASE"/>
    <property type="match status" value="1"/>
</dbReference>
<gene>
    <name evidence="10" type="ORF">COB13_02785</name>
</gene>
<dbReference type="PROSITE" id="PS50112">
    <property type="entry name" value="PAS"/>
    <property type="match status" value="1"/>
</dbReference>
<feature type="compositionally biased region" description="Polar residues" evidence="7">
    <location>
        <begin position="211"/>
        <end position="221"/>
    </location>
</feature>
<keyword evidence="4" id="KW-0808">Transferase</keyword>
<organism evidence="10">
    <name type="scientific">OCS116 cluster bacterium</name>
    <dbReference type="NCBI Taxonomy" id="2030921"/>
    <lineage>
        <taxon>Bacteria</taxon>
        <taxon>Pseudomonadati</taxon>
        <taxon>Pseudomonadota</taxon>
        <taxon>Alphaproteobacteria</taxon>
        <taxon>OCS116 cluster</taxon>
    </lineage>
</organism>
<feature type="region of interest" description="Disordered" evidence="7">
    <location>
        <begin position="202"/>
        <end position="221"/>
    </location>
</feature>
<dbReference type="Gene3D" id="3.30.565.10">
    <property type="entry name" value="Histidine kinase-like ATPase, C-terminal domain"/>
    <property type="match status" value="1"/>
</dbReference>
<evidence type="ECO:0000256" key="6">
    <source>
        <dbReference type="ARBA" id="ARBA00023012"/>
    </source>
</evidence>
<evidence type="ECO:0000256" key="2">
    <source>
        <dbReference type="ARBA" id="ARBA00012438"/>
    </source>
</evidence>
<dbReference type="SMART" id="SM00091">
    <property type="entry name" value="PAS"/>
    <property type="match status" value="2"/>
</dbReference>
<evidence type="ECO:0000256" key="3">
    <source>
        <dbReference type="ARBA" id="ARBA00022553"/>
    </source>
</evidence>
<keyword evidence="6" id="KW-0902">Two-component regulatory system</keyword>
<dbReference type="PANTHER" id="PTHR43711:SF26">
    <property type="entry name" value="SENSOR HISTIDINE KINASE RCSC"/>
    <property type="match status" value="1"/>
</dbReference>
<dbReference type="EMBL" id="NVUS01000002">
    <property type="protein sequence ID" value="PCJ03589.1"/>
    <property type="molecule type" value="Genomic_DNA"/>
</dbReference>
<dbReference type="AlphaFoldDB" id="A0A2A4Z8Z0"/>
<evidence type="ECO:0000256" key="5">
    <source>
        <dbReference type="ARBA" id="ARBA00022777"/>
    </source>
</evidence>
<dbReference type="Pfam" id="PF00512">
    <property type="entry name" value="HisKA"/>
    <property type="match status" value="1"/>
</dbReference>
<evidence type="ECO:0000256" key="1">
    <source>
        <dbReference type="ARBA" id="ARBA00000085"/>
    </source>
</evidence>
<reference evidence="10" key="2">
    <citation type="journal article" date="2018" name="ISME J.">
        <title>A dynamic microbial community with high functional redundancy inhabits the cold, oxic subseafloor aquifer.</title>
        <authorList>
            <person name="Tully B.J."/>
            <person name="Wheat C.G."/>
            <person name="Glazer B.T."/>
            <person name="Huber J.A."/>
        </authorList>
    </citation>
    <scope>NUCLEOTIDE SEQUENCE</scope>
    <source>
        <strain evidence="10">NORP83</strain>
    </source>
</reference>
<reference key="1">
    <citation type="submission" date="2017-08" db="EMBL/GenBank/DDBJ databases">
        <title>A dynamic microbial community with high functional redundancy inhabits the cold, oxic subseafloor aquifer.</title>
        <authorList>
            <person name="Tully B.J."/>
            <person name="Wheat C.G."/>
            <person name="Glazer B.T."/>
            <person name="Huber J.A."/>
        </authorList>
    </citation>
    <scope>NUCLEOTIDE SEQUENCE [LARGE SCALE GENOMIC DNA]</scope>
</reference>
<dbReference type="SMART" id="SM00388">
    <property type="entry name" value="HisKA"/>
    <property type="match status" value="1"/>
</dbReference>
<feature type="region of interest" description="Disordered" evidence="7">
    <location>
        <begin position="293"/>
        <end position="317"/>
    </location>
</feature>
<dbReference type="Gene3D" id="1.10.287.130">
    <property type="match status" value="1"/>
</dbReference>
<dbReference type="SUPFAM" id="SSF47384">
    <property type="entry name" value="Homodimeric domain of signal transducing histidine kinase"/>
    <property type="match status" value="1"/>
</dbReference>
<name>A0A2A4Z8Z0_9PROT</name>
<feature type="domain" description="PAS" evidence="9">
    <location>
        <begin position="53"/>
        <end position="99"/>
    </location>
</feature>
<keyword evidence="5" id="KW-0418">Kinase</keyword>
<feature type="unsure residue" description="D or N" evidence="10">
    <location>
        <position position="121"/>
    </location>
</feature>
<dbReference type="FunFam" id="1.10.287.130:FF:000001">
    <property type="entry name" value="Two-component sensor histidine kinase"/>
    <property type="match status" value="1"/>
</dbReference>
<dbReference type="PRINTS" id="PR00344">
    <property type="entry name" value="BCTRLSENSOR"/>
</dbReference>
<evidence type="ECO:0000259" key="9">
    <source>
        <dbReference type="PROSITE" id="PS50112"/>
    </source>
</evidence>
<dbReference type="InterPro" id="IPR035965">
    <property type="entry name" value="PAS-like_dom_sf"/>
</dbReference>
<dbReference type="InterPro" id="IPR004358">
    <property type="entry name" value="Sig_transdc_His_kin-like_C"/>
</dbReference>
<dbReference type="InterPro" id="IPR036890">
    <property type="entry name" value="HATPase_C_sf"/>
</dbReference>
<keyword evidence="3" id="KW-0597">Phosphoprotein</keyword>
<evidence type="ECO:0000313" key="10">
    <source>
        <dbReference type="EMBL" id="PCJ03589.1"/>
    </source>
</evidence>
<dbReference type="NCBIfam" id="TIGR00229">
    <property type="entry name" value="sensory_box"/>
    <property type="match status" value="1"/>
</dbReference>
<dbReference type="CDD" id="cd00130">
    <property type="entry name" value="PAS"/>
    <property type="match status" value="1"/>
</dbReference>
<feature type="domain" description="Histidine kinase" evidence="8">
    <location>
        <begin position="646"/>
        <end position="867"/>
    </location>
</feature>
<evidence type="ECO:0000259" key="8">
    <source>
        <dbReference type="PROSITE" id="PS50109"/>
    </source>
</evidence>
<comment type="caution">
    <text evidence="10">The sequence shown here is derived from an EMBL/GenBank/DDBJ whole genome shotgun (WGS) entry which is preliminary data.</text>
</comment>
<dbReference type="GO" id="GO:0000155">
    <property type="term" value="F:phosphorelay sensor kinase activity"/>
    <property type="evidence" value="ECO:0007669"/>
    <property type="project" value="InterPro"/>
</dbReference>
<dbReference type="InterPro" id="IPR050736">
    <property type="entry name" value="Sensor_HK_Regulatory"/>
</dbReference>
<dbReference type="InterPro" id="IPR003594">
    <property type="entry name" value="HATPase_dom"/>
</dbReference>
<proteinExistence type="predicted"/>
<dbReference type="Pfam" id="PF02518">
    <property type="entry name" value="HATPase_c"/>
    <property type="match status" value="1"/>
</dbReference>
<evidence type="ECO:0000256" key="7">
    <source>
        <dbReference type="SAM" id="MobiDB-lite"/>
    </source>
</evidence>
<dbReference type="EC" id="2.7.13.3" evidence="2"/>
<sequence>MSAKLNTAFGPRAHSVIAKSFAIKPLHDGSQYILIYLRDVADERHYEQILIERIAKLEQLTQLGSDFYFILDNELDFVQLGGNFEKLTGYPASELLGENWQDVAQRFELDPEGVATDYFADQKSFDNLTIEWPVKDSKTSLSLTWRGRSIYEQQNGENIFVGSFVTAFENILAISDEDFSNNAQINSFSDHIELIEDEDDTDIDADETDNGSDSANDTANDNQILQEEIASTEDIADLAELDGANADDIAEESTETDDEQQTTDLELTALETNLSDVEAVNFASIGEALSGTLEQAEETADKASEDKTDNGSDKDNEIADNIVPAFGATADQVAKFGRNQVNMLKLVLDQTPVMAVITSLPSQDGIYTLFANKEMLYNLGMIQDKDEDLASDEYTDILSVETMETLNQLQDDFSETPIDRDISFLVNGEKYYFSAKINKIDWQDNKALQHILSPRIDLDARNPAPINDVIINDEAMTETDAVMVGNVTDDAPQTAEQQVADDNIVQFVLDAQAFIDADQNILSSNVYLNNIVGMTSTDLAGEPISKIITEQDLGAFQNYANTVLQDNDKNLALDGVEVDLVNKMGDSHTVFVHIERLGEQEAKDFPSDILVNMRDISLWKKKEANLLEAKDRAEHENEQKSSFLARISHELRTPLNAIIGFSEVMSDEKFGPLENSRYKGYAQDINESGEHLLSLINDLLDLSKVEAGKVELNFKALDLEPLIIQSVSLMQPMADKKRIIIRTSVSSSLPQIVADMRSIRQIILNLLSNSIKYSNPGSQVILSALMDDDGEVIIRVRDTGIGMAEDQLVAAMEPFKTLNMDSLVDRQGTGLGLPLTKALVEANRADFSIESAVDAGTLVQITFPTTRVLTN</sequence>